<name>A0AAX6ESH7_IRIPA</name>
<evidence type="ECO:0000313" key="2">
    <source>
        <dbReference type="EMBL" id="KAJ6807147.1"/>
    </source>
</evidence>
<reference evidence="2" key="2">
    <citation type="submission" date="2023-04" db="EMBL/GenBank/DDBJ databases">
        <authorList>
            <person name="Bruccoleri R.E."/>
            <person name="Oakeley E.J."/>
            <person name="Faust A.-M."/>
            <person name="Dessus-Babus S."/>
            <person name="Altorfer M."/>
            <person name="Burckhardt D."/>
            <person name="Oertli M."/>
            <person name="Naumann U."/>
            <person name="Petersen F."/>
            <person name="Wong J."/>
        </authorList>
    </citation>
    <scope>NUCLEOTIDE SEQUENCE</scope>
    <source>
        <strain evidence="2">GSM-AAB239-AS_SAM_17_03QT</strain>
        <tissue evidence="2">Leaf</tissue>
    </source>
</reference>
<protein>
    <submittedName>
        <fullName evidence="2">Proline-rich receptor-like protein kinase PERK2</fullName>
    </submittedName>
</protein>
<keyword evidence="2" id="KW-0808">Transferase</keyword>
<keyword evidence="3" id="KW-1185">Reference proteome</keyword>
<dbReference type="EMBL" id="JANAVB010034190">
    <property type="protein sequence ID" value="KAJ6807147.1"/>
    <property type="molecule type" value="Genomic_DNA"/>
</dbReference>
<comment type="caution">
    <text evidence="2">The sequence shown here is derived from an EMBL/GenBank/DDBJ whole genome shotgun (WGS) entry which is preliminary data.</text>
</comment>
<reference evidence="2" key="1">
    <citation type="journal article" date="2023" name="GigaByte">
        <title>Genome assembly of the bearded iris, Iris pallida Lam.</title>
        <authorList>
            <person name="Bruccoleri R.E."/>
            <person name="Oakeley E.J."/>
            <person name="Faust A.M.E."/>
            <person name="Altorfer M."/>
            <person name="Dessus-Babus S."/>
            <person name="Burckhardt D."/>
            <person name="Oertli M."/>
            <person name="Naumann U."/>
            <person name="Petersen F."/>
            <person name="Wong J."/>
        </authorList>
    </citation>
    <scope>NUCLEOTIDE SEQUENCE</scope>
    <source>
        <strain evidence="2">GSM-AAB239-AS_SAM_17_03QT</strain>
    </source>
</reference>
<evidence type="ECO:0000313" key="3">
    <source>
        <dbReference type="Proteomes" id="UP001140949"/>
    </source>
</evidence>
<dbReference type="Proteomes" id="UP001140949">
    <property type="component" value="Unassembled WGS sequence"/>
</dbReference>
<keyword evidence="2" id="KW-0675">Receptor</keyword>
<dbReference type="GO" id="GO:0016301">
    <property type="term" value="F:kinase activity"/>
    <property type="evidence" value="ECO:0007669"/>
    <property type="project" value="UniProtKB-KW"/>
</dbReference>
<sequence length="21" mass="2496">MMYKKMVLVVSFISCKSLIKF</sequence>
<organism evidence="2 3">
    <name type="scientific">Iris pallida</name>
    <name type="common">Sweet iris</name>
    <dbReference type="NCBI Taxonomy" id="29817"/>
    <lineage>
        <taxon>Eukaryota</taxon>
        <taxon>Viridiplantae</taxon>
        <taxon>Streptophyta</taxon>
        <taxon>Embryophyta</taxon>
        <taxon>Tracheophyta</taxon>
        <taxon>Spermatophyta</taxon>
        <taxon>Magnoliopsida</taxon>
        <taxon>Liliopsida</taxon>
        <taxon>Asparagales</taxon>
        <taxon>Iridaceae</taxon>
        <taxon>Iridoideae</taxon>
        <taxon>Irideae</taxon>
        <taxon>Iris</taxon>
    </lineage>
</organism>
<evidence type="ECO:0000313" key="1">
    <source>
        <dbReference type="EMBL" id="KAJ6807146.1"/>
    </source>
</evidence>
<dbReference type="AlphaFoldDB" id="A0AAX6ESH7"/>
<accession>A0AAX6ESH7</accession>
<keyword evidence="2" id="KW-0418">Kinase</keyword>
<dbReference type="EMBL" id="JANAVB010034190">
    <property type="protein sequence ID" value="KAJ6807146.1"/>
    <property type="molecule type" value="Genomic_DNA"/>
</dbReference>
<gene>
    <name evidence="1" type="ORF">M6B38_173245</name>
    <name evidence="2" type="ORF">M6B38_173250</name>
</gene>
<proteinExistence type="predicted"/>